<proteinExistence type="inferred from homology"/>
<evidence type="ECO:0000256" key="8">
    <source>
        <dbReference type="SAM" id="MobiDB-lite"/>
    </source>
</evidence>
<reference evidence="11 12" key="1">
    <citation type="submission" date="2018-08" db="EMBL/GenBank/DDBJ databases">
        <title>Draft genome of the lignicolous fungus Coniochaeta pulveracea.</title>
        <authorList>
            <person name="Borstlap C.J."/>
            <person name="De Witt R.N."/>
            <person name="Botha A."/>
            <person name="Volschenk H."/>
        </authorList>
    </citation>
    <scope>NUCLEOTIDE SEQUENCE [LARGE SCALE GENOMIC DNA]</scope>
    <source>
        <strain evidence="11 12">CAB683</strain>
    </source>
</reference>
<evidence type="ECO:0000256" key="7">
    <source>
        <dbReference type="RuleBase" id="RU003346"/>
    </source>
</evidence>
<gene>
    <name evidence="11" type="ORF">DL546_001110</name>
</gene>
<dbReference type="Pfam" id="PF00083">
    <property type="entry name" value="Sugar_tr"/>
    <property type="match status" value="1"/>
</dbReference>
<sequence>MTSILSCGTFFGALLAGDVADFIGRRPTIIAGCGIFSVGGILEIASTSQQALFVLGRLVAGFGVGCVSAVIVLYMSEISPRKVRGAIVSGYQFCITLGILLATCVVYASQGRNDPGSYRIPIGIQFIWAIILGVGLFLLPESPRYHVKRGELQLAVRDLAMIRGQPVASECIKDELAEIIANHEYETQEIPHTSYIGSWLACFKGSIWRGNSNLRRTLLGSGMQCCQQLTGINFTFYFGTTFFQQLGTISDPFFISLVTTLVNVLSTPLSFWAIERFGRRFLLIWGACGMIVMQYVVAIIGATSGKEDKHDDGAVKSMIAFICLNIFFFAVTWGPVGWVVVGEAFPLPIRSRGVAISTASNWFWNTIIATITPYMVGTTRGSANLGPRVFFIWGSLCCLSLLFAYFLVPEMKGLSLEQVDKMLEEVSPRKSAAWTPTTTFAEEMRRTNAAKSTRPDVPRLRVHSTCEGTGKQQQFPLQTYQRHSSPLGQSGGYQEIQGRGLSYLGQGSI</sequence>
<feature type="transmembrane region" description="Helical" evidence="9">
    <location>
        <begin position="86"/>
        <end position="108"/>
    </location>
</feature>
<evidence type="ECO:0000256" key="6">
    <source>
        <dbReference type="ARBA" id="ARBA00023136"/>
    </source>
</evidence>
<dbReference type="SUPFAM" id="SSF103473">
    <property type="entry name" value="MFS general substrate transporter"/>
    <property type="match status" value="1"/>
</dbReference>
<evidence type="ECO:0000259" key="10">
    <source>
        <dbReference type="PROSITE" id="PS50850"/>
    </source>
</evidence>
<dbReference type="InterPro" id="IPR005828">
    <property type="entry name" value="MFS_sugar_transport-like"/>
</dbReference>
<comment type="similarity">
    <text evidence="2 7">Belongs to the major facilitator superfamily. Sugar transporter (TC 2.A.1.1) family.</text>
</comment>
<dbReference type="PRINTS" id="PR00171">
    <property type="entry name" value="SUGRTRNSPORT"/>
</dbReference>
<dbReference type="PROSITE" id="PS00216">
    <property type="entry name" value="SUGAR_TRANSPORT_1"/>
    <property type="match status" value="2"/>
</dbReference>
<dbReference type="Gene3D" id="1.20.1250.20">
    <property type="entry name" value="MFS general substrate transporter like domains"/>
    <property type="match status" value="1"/>
</dbReference>
<dbReference type="EMBL" id="QVQW01000060">
    <property type="protein sequence ID" value="RKU42161.1"/>
    <property type="molecule type" value="Genomic_DNA"/>
</dbReference>
<dbReference type="GO" id="GO:0016020">
    <property type="term" value="C:membrane"/>
    <property type="evidence" value="ECO:0007669"/>
    <property type="project" value="UniProtKB-SubCell"/>
</dbReference>
<name>A0A420Y2Q7_9PEZI</name>
<feature type="transmembrane region" description="Helical" evidence="9">
    <location>
        <begin position="281"/>
        <end position="303"/>
    </location>
</feature>
<dbReference type="PANTHER" id="PTHR48022">
    <property type="entry name" value="PLASTIDIC GLUCOSE TRANSPORTER 4"/>
    <property type="match status" value="1"/>
</dbReference>
<feature type="transmembrane region" description="Helical" evidence="9">
    <location>
        <begin position="52"/>
        <end position="74"/>
    </location>
</feature>
<evidence type="ECO:0000256" key="2">
    <source>
        <dbReference type="ARBA" id="ARBA00010992"/>
    </source>
</evidence>
<dbReference type="NCBIfam" id="TIGR00879">
    <property type="entry name" value="SP"/>
    <property type="match status" value="1"/>
</dbReference>
<dbReference type="GO" id="GO:0005351">
    <property type="term" value="F:carbohydrate:proton symporter activity"/>
    <property type="evidence" value="ECO:0007669"/>
    <property type="project" value="TreeGrafter"/>
</dbReference>
<accession>A0A420Y2Q7</accession>
<evidence type="ECO:0000256" key="9">
    <source>
        <dbReference type="SAM" id="Phobius"/>
    </source>
</evidence>
<feature type="domain" description="Major facilitator superfamily (MFS) profile" evidence="10">
    <location>
        <begin position="1"/>
        <end position="412"/>
    </location>
</feature>
<feature type="transmembrane region" description="Helical" evidence="9">
    <location>
        <begin position="253"/>
        <end position="274"/>
    </location>
</feature>
<keyword evidence="5 9" id="KW-1133">Transmembrane helix</keyword>
<dbReference type="InterPro" id="IPR003663">
    <property type="entry name" value="Sugar/inositol_transpt"/>
</dbReference>
<keyword evidence="12" id="KW-1185">Reference proteome</keyword>
<evidence type="ECO:0000256" key="3">
    <source>
        <dbReference type="ARBA" id="ARBA00022448"/>
    </source>
</evidence>
<keyword evidence="4 9" id="KW-0812">Transmembrane</keyword>
<evidence type="ECO:0000256" key="1">
    <source>
        <dbReference type="ARBA" id="ARBA00004141"/>
    </source>
</evidence>
<dbReference type="Proteomes" id="UP000275385">
    <property type="component" value="Unassembled WGS sequence"/>
</dbReference>
<dbReference type="PROSITE" id="PS50850">
    <property type="entry name" value="MFS"/>
    <property type="match status" value="1"/>
</dbReference>
<comment type="subcellular location">
    <subcellularLocation>
        <location evidence="1">Membrane</location>
        <topology evidence="1">Multi-pass membrane protein</topology>
    </subcellularLocation>
</comment>
<feature type="transmembrane region" description="Helical" evidence="9">
    <location>
        <begin position="353"/>
        <end position="376"/>
    </location>
</feature>
<feature type="compositionally biased region" description="Polar residues" evidence="8">
    <location>
        <begin position="466"/>
        <end position="488"/>
    </location>
</feature>
<dbReference type="OrthoDB" id="6612291at2759"/>
<feature type="transmembrane region" description="Helical" evidence="9">
    <location>
        <begin position="120"/>
        <end position="139"/>
    </location>
</feature>
<feature type="region of interest" description="Disordered" evidence="8">
    <location>
        <begin position="465"/>
        <end position="494"/>
    </location>
</feature>
<feature type="transmembrane region" description="Helical" evidence="9">
    <location>
        <begin position="318"/>
        <end position="341"/>
    </location>
</feature>
<dbReference type="PROSITE" id="PS00217">
    <property type="entry name" value="SUGAR_TRANSPORT_2"/>
    <property type="match status" value="1"/>
</dbReference>
<dbReference type="InterPro" id="IPR036259">
    <property type="entry name" value="MFS_trans_sf"/>
</dbReference>
<dbReference type="AlphaFoldDB" id="A0A420Y2Q7"/>
<keyword evidence="6 9" id="KW-0472">Membrane</keyword>
<dbReference type="InterPro" id="IPR050360">
    <property type="entry name" value="MFS_Sugar_Transporters"/>
</dbReference>
<evidence type="ECO:0000256" key="4">
    <source>
        <dbReference type="ARBA" id="ARBA00022692"/>
    </source>
</evidence>
<dbReference type="PANTHER" id="PTHR48022:SF61">
    <property type="entry name" value="HIGH AFFINITY GLUCOSE TRANSPORTER RGT2"/>
    <property type="match status" value="1"/>
</dbReference>
<dbReference type="InterPro" id="IPR005829">
    <property type="entry name" value="Sugar_transporter_CS"/>
</dbReference>
<feature type="transmembrane region" description="Helical" evidence="9">
    <location>
        <begin position="388"/>
        <end position="408"/>
    </location>
</feature>
<protein>
    <recommendedName>
        <fullName evidence="10">Major facilitator superfamily (MFS) profile domain-containing protein</fullName>
    </recommendedName>
</protein>
<comment type="caution">
    <text evidence="11">The sequence shown here is derived from an EMBL/GenBank/DDBJ whole genome shotgun (WGS) entry which is preliminary data.</text>
</comment>
<evidence type="ECO:0000313" key="11">
    <source>
        <dbReference type="EMBL" id="RKU42161.1"/>
    </source>
</evidence>
<evidence type="ECO:0000256" key="5">
    <source>
        <dbReference type="ARBA" id="ARBA00022989"/>
    </source>
</evidence>
<keyword evidence="3 7" id="KW-0813">Transport</keyword>
<organism evidence="11 12">
    <name type="scientific">Coniochaeta pulveracea</name>
    <dbReference type="NCBI Taxonomy" id="177199"/>
    <lineage>
        <taxon>Eukaryota</taxon>
        <taxon>Fungi</taxon>
        <taxon>Dikarya</taxon>
        <taxon>Ascomycota</taxon>
        <taxon>Pezizomycotina</taxon>
        <taxon>Sordariomycetes</taxon>
        <taxon>Sordariomycetidae</taxon>
        <taxon>Coniochaetales</taxon>
        <taxon>Coniochaetaceae</taxon>
        <taxon>Coniochaeta</taxon>
    </lineage>
</organism>
<dbReference type="InterPro" id="IPR020846">
    <property type="entry name" value="MFS_dom"/>
</dbReference>
<feature type="transmembrane region" description="Helical" evidence="9">
    <location>
        <begin position="29"/>
        <end position="45"/>
    </location>
</feature>
<evidence type="ECO:0000313" key="12">
    <source>
        <dbReference type="Proteomes" id="UP000275385"/>
    </source>
</evidence>